<dbReference type="PROSITE" id="PS00018">
    <property type="entry name" value="EF_HAND_1"/>
    <property type="match status" value="3"/>
</dbReference>
<dbReference type="Gene3D" id="1.10.238.10">
    <property type="entry name" value="EF-hand"/>
    <property type="match status" value="1"/>
</dbReference>
<dbReference type="CDD" id="cd00051">
    <property type="entry name" value="EFh"/>
    <property type="match status" value="1"/>
</dbReference>
<protein>
    <submittedName>
        <fullName evidence="2">Calcium-binding protein</fullName>
    </submittedName>
</protein>
<keyword evidence="3" id="KW-1185">Reference proteome</keyword>
<feature type="domain" description="EF-hand" evidence="1">
    <location>
        <begin position="5"/>
        <end position="40"/>
    </location>
</feature>
<dbReference type="InterPro" id="IPR002048">
    <property type="entry name" value="EF_hand_dom"/>
</dbReference>
<gene>
    <name evidence="2" type="ORF">AB852_01005</name>
</gene>
<dbReference type="RefSeq" id="WP_073782629.1">
    <property type="nucleotide sequence ID" value="NZ_CP109290.1"/>
</dbReference>
<dbReference type="EMBL" id="LFBV01000001">
    <property type="protein sequence ID" value="OKH95461.1"/>
    <property type="molecule type" value="Genomic_DNA"/>
</dbReference>
<dbReference type="Proteomes" id="UP000186455">
    <property type="component" value="Unassembled WGS sequence"/>
</dbReference>
<dbReference type="GO" id="GO:0005509">
    <property type="term" value="F:calcium ion binding"/>
    <property type="evidence" value="ECO:0007669"/>
    <property type="project" value="InterPro"/>
</dbReference>
<dbReference type="InterPro" id="IPR011992">
    <property type="entry name" value="EF-hand-dom_pair"/>
</dbReference>
<dbReference type="GeneID" id="96790984"/>
<dbReference type="Pfam" id="PF13499">
    <property type="entry name" value="EF-hand_7"/>
    <property type="match status" value="1"/>
</dbReference>
<dbReference type="AlphaFoldDB" id="A0A1Q4VC71"/>
<evidence type="ECO:0000313" key="2">
    <source>
        <dbReference type="EMBL" id="OKH95461.1"/>
    </source>
</evidence>
<evidence type="ECO:0000259" key="1">
    <source>
        <dbReference type="PROSITE" id="PS50222"/>
    </source>
</evidence>
<dbReference type="InterPro" id="IPR018247">
    <property type="entry name" value="EF_Hand_1_Ca_BS"/>
</dbReference>
<dbReference type="SMART" id="SM00054">
    <property type="entry name" value="EFh"/>
    <property type="match status" value="3"/>
</dbReference>
<sequence>MPTTEAVARAQLVFTLFDADGNGYLEPADFDLMARRTVDALPAAKEEAGQALLDAFRGYGATLTAELDADGDGRISPQEFTAVVLEPQRFDGAVDVFADALAELGDPDGDGLVERPDFLALMVAIGFEPANIEALFDAFAPVEGDRVPVAVWADGIRDYYRPDRAGIAGDRLVTG</sequence>
<name>A0A1Q4VC71_9ACTN</name>
<comment type="caution">
    <text evidence="2">The sequence shown here is derived from an EMBL/GenBank/DDBJ whole genome shotgun (WGS) entry which is preliminary data.</text>
</comment>
<organism evidence="2 3">
    <name type="scientific">Streptomyces uncialis</name>
    <dbReference type="NCBI Taxonomy" id="1048205"/>
    <lineage>
        <taxon>Bacteria</taxon>
        <taxon>Bacillati</taxon>
        <taxon>Actinomycetota</taxon>
        <taxon>Actinomycetes</taxon>
        <taxon>Kitasatosporales</taxon>
        <taxon>Streptomycetaceae</taxon>
        <taxon>Streptomyces</taxon>
    </lineage>
</organism>
<dbReference type="STRING" id="1048205.AB852_01005"/>
<dbReference type="SUPFAM" id="SSF47473">
    <property type="entry name" value="EF-hand"/>
    <property type="match status" value="1"/>
</dbReference>
<proteinExistence type="predicted"/>
<evidence type="ECO:0000313" key="3">
    <source>
        <dbReference type="Proteomes" id="UP000186455"/>
    </source>
</evidence>
<accession>A0A1Q4VC71</accession>
<reference evidence="2 3" key="1">
    <citation type="submission" date="2015-06" db="EMBL/GenBank/DDBJ databases">
        <title>Cloning and characterization of the uncialamcin biosynthetic gene cluster.</title>
        <authorList>
            <person name="Yan X."/>
            <person name="Huang T."/>
            <person name="Ge H."/>
            <person name="Shen B."/>
        </authorList>
    </citation>
    <scope>NUCLEOTIDE SEQUENCE [LARGE SCALE GENOMIC DNA]</scope>
    <source>
        <strain evidence="2 3">DCA2648</strain>
    </source>
</reference>
<dbReference type="PROSITE" id="PS50222">
    <property type="entry name" value="EF_HAND_2"/>
    <property type="match status" value="1"/>
</dbReference>